<accession>A0A6V6Z148</accession>
<evidence type="ECO:0000256" key="1">
    <source>
        <dbReference type="PROSITE-ProRule" id="PRU00169"/>
    </source>
</evidence>
<protein>
    <submittedName>
        <fullName evidence="4">DNA-binding response regulator</fullName>
    </submittedName>
</protein>
<keyword evidence="5" id="KW-1185">Reference proteome</keyword>
<dbReference type="Gene3D" id="2.40.50.1020">
    <property type="entry name" value="LytTr DNA-binding domain"/>
    <property type="match status" value="1"/>
</dbReference>
<dbReference type="InterPro" id="IPR001789">
    <property type="entry name" value="Sig_transdc_resp-reg_receiver"/>
</dbReference>
<evidence type="ECO:0000259" key="2">
    <source>
        <dbReference type="PROSITE" id="PS50110"/>
    </source>
</evidence>
<keyword evidence="1" id="KW-0597">Phosphoprotein</keyword>
<evidence type="ECO:0000259" key="3">
    <source>
        <dbReference type="PROSITE" id="PS50930"/>
    </source>
</evidence>
<dbReference type="Pfam" id="PF04397">
    <property type="entry name" value="LytTR"/>
    <property type="match status" value="1"/>
</dbReference>
<dbReference type="InterPro" id="IPR007492">
    <property type="entry name" value="LytTR_DNA-bd_dom"/>
</dbReference>
<feature type="domain" description="Response regulatory" evidence="2">
    <location>
        <begin position="2"/>
        <end position="115"/>
    </location>
</feature>
<dbReference type="PANTHER" id="PTHR37299">
    <property type="entry name" value="TRANSCRIPTIONAL REGULATOR-RELATED"/>
    <property type="match status" value="1"/>
</dbReference>
<dbReference type="Gene3D" id="3.40.50.2300">
    <property type="match status" value="1"/>
</dbReference>
<feature type="modified residue" description="4-aspartylphosphate" evidence="1">
    <location>
        <position position="55"/>
    </location>
</feature>
<dbReference type="GO" id="GO:0000156">
    <property type="term" value="F:phosphorelay response regulator activity"/>
    <property type="evidence" value="ECO:0007669"/>
    <property type="project" value="InterPro"/>
</dbReference>
<name>A0A6V6Z148_9FLAO</name>
<sequence>MKIILIEDESLVAEDLASSLKNCSDEIEIVALLGSVKEAIVYFRTNPQPDLIFSDIQLGDGLSFEIIKTVPLNVPVIFCTAFNEYALDAFKANGIEYILKPFSAAELKAALAKFHSMQQLMSSQIAEQYQKAMEIISNLEQPVSTSILVKYRDRLLPFSLDKIALFYVETETTVMLAHNGKSYTLTESLEDMEKRTNQFFFRMNRQVLVNRNAIADVTDYFPRKLKINLSLPFHKDIFVSREKRSKVLAWLGN</sequence>
<dbReference type="InterPro" id="IPR046947">
    <property type="entry name" value="LytR-like"/>
</dbReference>
<dbReference type="AlphaFoldDB" id="A0A6V6Z148"/>
<reference evidence="4 5" key="1">
    <citation type="submission" date="2020-06" db="EMBL/GenBank/DDBJ databases">
        <authorList>
            <person name="Criscuolo A."/>
        </authorList>
    </citation>
    <scope>NUCLEOTIDE SEQUENCE [LARGE SCALE GENOMIC DNA]</scope>
    <source>
        <strain evidence="5">CIP 111411</strain>
    </source>
</reference>
<dbReference type="InterPro" id="IPR011006">
    <property type="entry name" value="CheY-like_superfamily"/>
</dbReference>
<dbReference type="RefSeq" id="WP_180909233.1">
    <property type="nucleotide sequence ID" value="NZ_CAIJDP010000071.1"/>
</dbReference>
<dbReference type="GO" id="GO:0003677">
    <property type="term" value="F:DNA binding"/>
    <property type="evidence" value="ECO:0007669"/>
    <property type="project" value="UniProtKB-KW"/>
</dbReference>
<keyword evidence="4" id="KW-0238">DNA-binding</keyword>
<dbReference type="Pfam" id="PF00072">
    <property type="entry name" value="Response_reg"/>
    <property type="match status" value="1"/>
</dbReference>
<dbReference type="SUPFAM" id="SSF52172">
    <property type="entry name" value="CheY-like"/>
    <property type="match status" value="1"/>
</dbReference>
<evidence type="ECO:0000313" key="4">
    <source>
        <dbReference type="EMBL" id="CAD0005395.1"/>
    </source>
</evidence>
<dbReference type="PANTHER" id="PTHR37299:SF1">
    <property type="entry name" value="STAGE 0 SPORULATION PROTEIN A HOMOLOG"/>
    <property type="match status" value="1"/>
</dbReference>
<dbReference type="SMART" id="SM00448">
    <property type="entry name" value="REC"/>
    <property type="match status" value="1"/>
</dbReference>
<evidence type="ECO:0000313" key="5">
    <source>
        <dbReference type="Proteomes" id="UP000530060"/>
    </source>
</evidence>
<dbReference type="SMART" id="SM00850">
    <property type="entry name" value="LytTR"/>
    <property type="match status" value="1"/>
</dbReference>
<dbReference type="PROSITE" id="PS50930">
    <property type="entry name" value="HTH_LYTTR"/>
    <property type="match status" value="1"/>
</dbReference>
<dbReference type="PROSITE" id="PS50110">
    <property type="entry name" value="RESPONSE_REGULATORY"/>
    <property type="match status" value="1"/>
</dbReference>
<dbReference type="EMBL" id="CAIJDP010000071">
    <property type="protein sequence ID" value="CAD0005395.1"/>
    <property type="molecule type" value="Genomic_DNA"/>
</dbReference>
<proteinExistence type="predicted"/>
<gene>
    <name evidence="4" type="ORF">FLAT13_02729</name>
</gene>
<feature type="domain" description="HTH LytTR-type" evidence="3">
    <location>
        <begin position="147"/>
        <end position="253"/>
    </location>
</feature>
<comment type="caution">
    <text evidence="4">The sequence shown here is derived from an EMBL/GenBank/DDBJ whole genome shotgun (WGS) entry which is preliminary data.</text>
</comment>
<dbReference type="Proteomes" id="UP000530060">
    <property type="component" value="Unassembled WGS sequence"/>
</dbReference>
<organism evidence="4 5">
    <name type="scientific">Flavobacterium salmonis</name>
    <dbReference type="NCBI Taxonomy" id="2654844"/>
    <lineage>
        <taxon>Bacteria</taxon>
        <taxon>Pseudomonadati</taxon>
        <taxon>Bacteroidota</taxon>
        <taxon>Flavobacteriia</taxon>
        <taxon>Flavobacteriales</taxon>
        <taxon>Flavobacteriaceae</taxon>
        <taxon>Flavobacterium</taxon>
    </lineage>
</organism>